<evidence type="ECO:0000313" key="3">
    <source>
        <dbReference type="RefSeq" id="XP_026670564.1"/>
    </source>
</evidence>
<evidence type="ECO:0000313" key="2">
    <source>
        <dbReference type="Proteomes" id="UP000694925"/>
    </source>
</evidence>
<keyword evidence="1" id="KW-0472">Membrane</keyword>
<evidence type="ECO:0000256" key="1">
    <source>
        <dbReference type="SAM" id="Phobius"/>
    </source>
</evidence>
<dbReference type="Proteomes" id="UP000694925">
    <property type="component" value="Unplaced"/>
</dbReference>
<dbReference type="RefSeq" id="XP_026670564.1">
    <property type="nucleotide sequence ID" value="XM_026814763.1"/>
</dbReference>
<keyword evidence="2" id="KW-1185">Reference proteome</keyword>
<feature type="transmembrane region" description="Helical" evidence="1">
    <location>
        <begin position="55"/>
        <end position="78"/>
    </location>
</feature>
<accession>A0AAJ7S4M3</accession>
<protein>
    <submittedName>
        <fullName evidence="3">Uncharacterized protein LOC113464530</fullName>
    </submittedName>
</protein>
<sequence>MITTLGKIPSEMFYLEDTVSSATIKTTKKLAGAIEATESYQTTTANYENSSHSPVLIALVTALFVILLLCCITACFVAKSKRKNNFFGKGDMECEPGCTGMSQPLLNKMSSTTNKTSIGSLRN</sequence>
<name>A0AAJ7S4M3_9HYME</name>
<proteinExistence type="predicted"/>
<keyword evidence="1" id="KW-0812">Transmembrane</keyword>
<organism evidence="2 3">
    <name type="scientific">Ceratina calcarata</name>
    <dbReference type="NCBI Taxonomy" id="156304"/>
    <lineage>
        <taxon>Eukaryota</taxon>
        <taxon>Metazoa</taxon>
        <taxon>Ecdysozoa</taxon>
        <taxon>Arthropoda</taxon>
        <taxon>Hexapoda</taxon>
        <taxon>Insecta</taxon>
        <taxon>Pterygota</taxon>
        <taxon>Neoptera</taxon>
        <taxon>Endopterygota</taxon>
        <taxon>Hymenoptera</taxon>
        <taxon>Apocrita</taxon>
        <taxon>Aculeata</taxon>
        <taxon>Apoidea</taxon>
        <taxon>Anthophila</taxon>
        <taxon>Apidae</taxon>
        <taxon>Ceratina</taxon>
        <taxon>Zadontomerus</taxon>
    </lineage>
</organism>
<dbReference type="AlphaFoldDB" id="A0AAJ7S4M3"/>
<dbReference type="GeneID" id="113464530"/>
<gene>
    <name evidence="3" type="primary">LOC113464530</name>
</gene>
<dbReference type="KEGG" id="ccal:113464530"/>
<keyword evidence="1" id="KW-1133">Transmembrane helix</keyword>
<reference evidence="3" key="1">
    <citation type="submission" date="2025-08" db="UniProtKB">
        <authorList>
            <consortium name="RefSeq"/>
        </authorList>
    </citation>
    <scope>IDENTIFICATION</scope>
    <source>
        <tissue evidence="3">Whole body</tissue>
    </source>
</reference>